<dbReference type="Pfam" id="PF11148">
    <property type="entry name" value="DUF2922"/>
    <property type="match status" value="1"/>
</dbReference>
<evidence type="ECO:0000313" key="2">
    <source>
        <dbReference type="Proteomes" id="UP000030401"/>
    </source>
</evidence>
<proteinExistence type="predicted"/>
<dbReference type="EMBL" id="AVPG01000010">
    <property type="protein sequence ID" value="KGX86902.1"/>
    <property type="molecule type" value="Genomic_DNA"/>
</dbReference>
<evidence type="ECO:0000313" key="1">
    <source>
        <dbReference type="EMBL" id="KGX86902.1"/>
    </source>
</evidence>
<dbReference type="STRING" id="1385512.N784_03345"/>
<dbReference type="InterPro" id="IPR021321">
    <property type="entry name" value="DUF2922"/>
</dbReference>
<dbReference type="Proteomes" id="UP000030401">
    <property type="component" value="Unassembled WGS sequence"/>
</dbReference>
<name>A0A0A5HTF0_9BACI</name>
<reference evidence="1 2" key="1">
    <citation type="submission" date="2013-08" db="EMBL/GenBank/DDBJ databases">
        <authorList>
            <person name="Huang J."/>
            <person name="Wang G."/>
        </authorList>
    </citation>
    <scope>NUCLEOTIDE SEQUENCE [LARGE SCALE GENOMIC DNA]</scope>
    <source>
        <strain evidence="1 2">JSM 072002</strain>
    </source>
</reference>
<dbReference type="RefSeq" id="WP_036834030.1">
    <property type="nucleotide sequence ID" value="NZ_AVPG01000010.1"/>
</dbReference>
<sequence length="71" mass="7986">MSKKLELKFYNEENGTVTLSLDDPIEPVDAVAVKQVMDEVLKQDCFFSSGGNLIAKKQARIVERNVTEIEL</sequence>
<accession>A0A0A5HTF0</accession>
<keyword evidence="2" id="KW-1185">Reference proteome</keyword>
<organism evidence="1 2">
    <name type="scientific">Pontibacillus litoralis JSM 072002</name>
    <dbReference type="NCBI Taxonomy" id="1385512"/>
    <lineage>
        <taxon>Bacteria</taxon>
        <taxon>Bacillati</taxon>
        <taxon>Bacillota</taxon>
        <taxon>Bacilli</taxon>
        <taxon>Bacillales</taxon>
        <taxon>Bacillaceae</taxon>
        <taxon>Pontibacillus</taxon>
    </lineage>
</organism>
<dbReference type="OrthoDB" id="2454247at2"/>
<dbReference type="eggNOG" id="ENOG5033A2M">
    <property type="taxonomic scope" value="Bacteria"/>
</dbReference>
<evidence type="ECO:0008006" key="3">
    <source>
        <dbReference type="Google" id="ProtNLM"/>
    </source>
</evidence>
<protein>
    <recommendedName>
        <fullName evidence="3">DUF2922 domain-containing protein</fullName>
    </recommendedName>
</protein>
<comment type="caution">
    <text evidence="1">The sequence shown here is derived from an EMBL/GenBank/DDBJ whole genome shotgun (WGS) entry which is preliminary data.</text>
</comment>
<dbReference type="AlphaFoldDB" id="A0A0A5HTF0"/>
<gene>
    <name evidence="1" type="ORF">N784_03345</name>
</gene>